<feature type="domain" description="DNA polymerase beta thumb" evidence="3">
    <location>
        <begin position="33"/>
        <end position="95"/>
    </location>
</feature>
<evidence type="ECO:0000259" key="3">
    <source>
        <dbReference type="Pfam" id="PF14791"/>
    </source>
</evidence>
<sequence>TIEKGEHTASILLPGGVQVDLMAQPVSSYGSLLQHFTGSKHHNIALREFALKKGLSLSEYGIRKSQTPSSKIQTFKTEKDFYKFLGLDYIEPELRATCRFIPVLILKQVMIWVKVAWKIL</sequence>
<comment type="caution">
    <text evidence="4">The sequence shown here is derived from an EMBL/GenBank/DDBJ whole genome shotgun (WGS) entry which is preliminary data.</text>
</comment>
<dbReference type="PANTHER" id="PTHR11276:SF28">
    <property type="entry name" value="DNA POLYMERASE LAMBDA"/>
    <property type="match status" value="1"/>
</dbReference>
<dbReference type="GO" id="GO:0003677">
    <property type="term" value="F:DNA binding"/>
    <property type="evidence" value="ECO:0007669"/>
    <property type="project" value="InterPro"/>
</dbReference>
<proteinExistence type="predicted"/>
<evidence type="ECO:0000256" key="1">
    <source>
        <dbReference type="ARBA" id="ARBA00022679"/>
    </source>
</evidence>
<dbReference type="InterPro" id="IPR037160">
    <property type="entry name" value="DNA_Pol_thumb_sf"/>
</dbReference>
<dbReference type="InterPro" id="IPR043519">
    <property type="entry name" value="NT_sf"/>
</dbReference>
<dbReference type="GO" id="GO:0006281">
    <property type="term" value="P:DNA repair"/>
    <property type="evidence" value="ECO:0007669"/>
    <property type="project" value="InterPro"/>
</dbReference>
<gene>
    <name evidence="4" type="ORF">UW47_C0019G0009</name>
</gene>
<evidence type="ECO:0000313" key="4">
    <source>
        <dbReference type="EMBL" id="KKT53734.1"/>
    </source>
</evidence>
<keyword evidence="2" id="KW-0548">Nucleotidyltransferase</keyword>
<dbReference type="PANTHER" id="PTHR11276">
    <property type="entry name" value="DNA POLYMERASE TYPE-X FAMILY MEMBER"/>
    <property type="match status" value="1"/>
</dbReference>
<dbReference type="Pfam" id="PF14791">
    <property type="entry name" value="DNA_pol_B_thumb"/>
    <property type="match status" value="1"/>
</dbReference>
<dbReference type="InterPro" id="IPR022312">
    <property type="entry name" value="DNA_pol_X"/>
</dbReference>
<dbReference type="AlphaFoldDB" id="A0A837IB98"/>
<protein>
    <submittedName>
        <fullName evidence="4">PHP domain protein</fullName>
    </submittedName>
</protein>
<organism evidence="4 5">
    <name type="scientific">Candidatus Woesebacteria bacterium GW2011_GWA1_44_23</name>
    <dbReference type="NCBI Taxonomy" id="1618558"/>
    <lineage>
        <taxon>Bacteria</taxon>
        <taxon>Candidatus Woeseibacteriota</taxon>
    </lineage>
</organism>
<dbReference type="InterPro" id="IPR029398">
    <property type="entry name" value="PolB_thumb"/>
</dbReference>
<reference evidence="4 5" key="1">
    <citation type="journal article" date="2015" name="Nature">
        <title>rRNA introns, odd ribosomes, and small enigmatic genomes across a large radiation of phyla.</title>
        <authorList>
            <person name="Brown C.T."/>
            <person name="Hug L.A."/>
            <person name="Thomas B.C."/>
            <person name="Sharon I."/>
            <person name="Castelle C.J."/>
            <person name="Singh A."/>
            <person name="Wilkins M.J."/>
            <person name="Williams K.H."/>
            <person name="Banfield J.F."/>
        </authorList>
    </citation>
    <scope>NUCLEOTIDE SEQUENCE [LARGE SCALE GENOMIC DNA]</scope>
</reference>
<dbReference type="EMBL" id="LCIL01000019">
    <property type="protein sequence ID" value="KKT53734.1"/>
    <property type="molecule type" value="Genomic_DNA"/>
</dbReference>
<keyword evidence="1" id="KW-0808">Transferase</keyword>
<dbReference type="GO" id="GO:0003887">
    <property type="term" value="F:DNA-directed DNA polymerase activity"/>
    <property type="evidence" value="ECO:0007669"/>
    <property type="project" value="InterPro"/>
</dbReference>
<dbReference type="Proteomes" id="UP000034525">
    <property type="component" value="Unassembled WGS sequence"/>
</dbReference>
<dbReference type="PRINTS" id="PR00869">
    <property type="entry name" value="DNAPOLX"/>
</dbReference>
<evidence type="ECO:0000313" key="5">
    <source>
        <dbReference type="Proteomes" id="UP000034525"/>
    </source>
</evidence>
<evidence type="ECO:0000256" key="2">
    <source>
        <dbReference type="ARBA" id="ARBA00022695"/>
    </source>
</evidence>
<accession>A0A837IB98</accession>
<feature type="non-terminal residue" evidence="4">
    <location>
        <position position="1"/>
    </location>
</feature>
<dbReference type="Gene3D" id="3.30.210.10">
    <property type="entry name" value="DNA polymerase, thumb domain"/>
    <property type="match status" value="1"/>
</dbReference>
<dbReference type="SUPFAM" id="SSF81301">
    <property type="entry name" value="Nucleotidyltransferase"/>
    <property type="match status" value="1"/>
</dbReference>
<name>A0A837IB98_9BACT</name>